<reference evidence="3" key="1">
    <citation type="journal article" date="2019" name="Int. J. Syst. Evol. Microbiol.">
        <title>The Global Catalogue of Microorganisms (GCM) 10K type strain sequencing project: providing services to taxonomists for standard genome sequencing and annotation.</title>
        <authorList>
            <consortium name="The Broad Institute Genomics Platform"/>
            <consortium name="The Broad Institute Genome Sequencing Center for Infectious Disease"/>
            <person name="Wu L."/>
            <person name="Ma J."/>
        </authorList>
    </citation>
    <scope>NUCLEOTIDE SEQUENCE [LARGE SCALE GENOMIC DNA]</scope>
    <source>
        <strain evidence="3">JCM 16702</strain>
    </source>
</reference>
<feature type="compositionally biased region" description="Basic and acidic residues" evidence="1">
    <location>
        <begin position="217"/>
        <end position="240"/>
    </location>
</feature>
<evidence type="ECO:0000313" key="2">
    <source>
        <dbReference type="EMBL" id="GAA4104975.1"/>
    </source>
</evidence>
<name>A0ABP7X7N7_9ACTN</name>
<proteinExistence type="predicted"/>
<protein>
    <recommendedName>
        <fullName evidence="4">CBS domain-containing protein</fullName>
    </recommendedName>
</protein>
<evidence type="ECO:0008006" key="4">
    <source>
        <dbReference type="Google" id="ProtNLM"/>
    </source>
</evidence>
<comment type="caution">
    <text evidence="2">The sequence shown here is derived from an EMBL/GenBank/DDBJ whole genome shotgun (WGS) entry which is preliminary data.</text>
</comment>
<evidence type="ECO:0000256" key="1">
    <source>
        <dbReference type="SAM" id="MobiDB-lite"/>
    </source>
</evidence>
<accession>A0ABP7X7N7</accession>
<feature type="region of interest" description="Disordered" evidence="1">
    <location>
        <begin position="204"/>
        <end position="245"/>
    </location>
</feature>
<keyword evidence="3" id="KW-1185">Reference proteome</keyword>
<dbReference type="EMBL" id="BAAAZG010000081">
    <property type="protein sequence ID" value="GAA4104975.1"/>
    <property type="molecule type" value="Genomic_DNA"/>
</dbReference>
<sequence>MTAILVLLCLAIAGRELYLAFERRRPSSAPEIADIRTQLSALKHTRDDLTRLRTDVDRLTDGHTTHDQALQDTDARIRSLIAQINDRMLPEVTARLTEQRETVDQLAGEVARLRGHLVTRLDQAVAASLGADPVDTVAGTLTPSRPDLADAYERFAHHLGLRVELRTPLDDGTRYYLSGRSPRALERDFFDLLHTLRTTPFDRHALQAADKTSPGQHDGRQTARDGNREPLEAAADDRRSPKPSLQAARDMLTCLGSLEPGGMQLGPLVVVRDRDGLLCGVLSLAELRQGTVVDTLHDLPTAAAQLRQLPQGRSCHLPTP</sequence>
<evidence type="ECO:0000313" key="3">
    <source>
        <dbReference type="Proteomes" id="UP001500683"/>
    </source>
</evidence>
<dbReference type="Proteomes" id="UP001500683">
    <property type="component" value="Unassembled WGS sequence"/>
</dbReference>
<dbReference type="RefSeq" id="WP_344958969.1">
    <property type="nucleotide sequence ID" value="NZ_BAAAZG010000081.1"/>
</dbReference>
<gene>
    <name evidence="2" type="ORF">GCM10022214_84730</name>
</gene>
<organism evidence="2 3">
    <name type="scientific">Actinomadura miaoliensis</name>
    <dbReference type="NCBI Taxonomy" id="430685"/>
    <lineage>
        <taxon>Bacteria</taxon>
        <taxon>Bacillati</taxon>
        <taxon>Actinomycetota</taxon>
        <taxon>Actinomycetes</taxon>
        <taxon>Streptosporangiales</taxon>
        <taxon>Thermomonosporaceae</taxon>
        <taxon>Actinomadura</taxon>
    </lineage>
</organism>